<organism evidence="3 4">
    <name type="scientific">Pholiota conissans</name>
    <dbReference type="NCBI Taxonomy" id="109636"/>
    <lineage>
        <taxon>Eukaryota</taxon>
        <taxon>Fungi</taxon>
        <taxon>Dikarya</taxon>
        <taxon>Basidiomycota</taxon>
        <taxon>Agaricomycotina</taxon>
        <taxon>Agaricomycetes</taxon>
        <taxon>Agaricomycetidae</taxon>
        <taxon>Agaricales</taxon>
        <taxon>Agaricineae</taxon>
        <taxon>Strophariaceae</taxon>
        <taxon>Pholiota</taxon>
    </lineage>
</organism>
<feature type="chain" id="PRO_5040274127" evidence="2">
    <location>
        <begin position="23"/>
        <end position="360"/>
    </location>
</feature>
<feature type="region of interest" description="Disordered" evidence="1">
    <location>
        <begin position="337"/>
        <end position="360"/>
    </location>
</feature>
<gene>
    <name evidence="3" type="ORF">BDN70DRAFT_991250</name>
</gene>
<evidence type="ECO:0000313" key="3">
    <source>
        <dbReference type="EMBL" id="KAF9482325.1"/>
    </source>
</evidence>
<accession>A0A9P5Z8U9</accession>
<feature type="signal peptide" evidence="2">
    <location>
        <begin position="1"/>
        <end position="22"/>
    </location>
</feature>
<dbReference type="EMBL" id="MU155167">
    <property type="protein sequence ID" value="KAF9482325.1"/>
    <property type="molecule type" value="Genomic_DNA"/>
</dbReference>
<protein>
    <submittedName>
        <fullName evidence="3">Uncharacterized protein</fullName>
    </submittedName>
</protein>
<keyword evidence="2" id="KW-0732">Signal</keyword>
<evidence type="ECO:0000256" key="2">
    <source>
        <dbReference type="SAM" id="SignalP"/>
    </source>
</evidence>
<feature type="compositionally biased region" description="Basic and acidic residues" evidence="1">
    <location>
        <begin position="153"/>
        <end position="163"/>
    </location>
</feature>
<feature type="compositionally biased region" description="Basic and acidic residues" evidence="1">
    <location>
        <begin position="195"/>
        <end position="207"/>
    </location>
</feature>
<dbReference type="AlphaFoldDB" id="A0A9P5Z8U9"/>
<feature type="region of interest" description="Disordered" evidence="1">
    <location>
        <begin position="153"/>
        <end position="207"/>
    </location>
</feature>
<feature type="compositionally biased region" description="Low complexity" evidence="1">
    <location>
        <begin position="183"/>
        <end position="194"/>
    </location>
</feature>
<keyword evidence="4" id="KW-1185">Reference proteome</keyword>
<evidence type="ECO:0000256" key="1">
    <source>
        <dbReference type="SAM" id="MobiDB-lite"/>
    </source>
</evidence>
<dbReference type="Proteomes" id="UP000807469">
    <property type="component" value="Unassembled WGS sequence"/>
</dbReference>
<dbReference type="OrthoDB" id="2963718at2759"/>
<sequence>MYPRLFLAVLPALLSVVVPSLAIPVQTSDSLSVEARSFELSSDSQAILARDVADEISLFEREDVESDVFARAFDEEMLFPRAKKAKLSAADAKIRKDAMRTKVAHNQANNVVKKAHLQAEAAKLTKPYGKPRKLKYVKEITKKGKEHIVSGYRAESRAKDHRLPKQPKTPKPNFAKGEHKTNAKAVNSQAAASARRAERKANGRAKYGDAKAIHEQTLKHGNMPARKDQYHVPGVGVLKGKQVRQGAFNLALHEGKGGKYPVTFRNDEQGPADARHKPLPHMVGSGKEYPIQKGGYHPGDEHLGPVRGIYQDNARGADGKHAGYNLQGVISHDVTRDKSHPGYNDHIAIPRTPAPPKPKA</sequence>
<evidence type="ECO:0000313" key="4">
    <source>
        <dbReference type="Proteomes" id="UP000807469"/>
    </source>
</evidence>
<proteinExistence type="predicted"/>
<reference evidence="3" key="1">
    <citation type="submission" date="2020-11" db="EMBL/GenBank/DDBJ databases">
        <authorList>
            <consortium name="DOE Joint Genome Institute"/>
            <person name="Ahrendt S."/>
            <person name="Riley R."/>
            <person name="Andreopoulos W."/>
            <person name="Labutti K."/>
            <person name="Pangilinan J."/>
            <person name="Ruiz-Duenas F.J."/>
            <person name="Barrasa J.M."/>
            <person name="Sanchez-Garcia M."/>
            <person name="Camarero S."/>
            <person name="Miyauchi S."/>
            <person name="Serrano A."/>
            <person name="Linde D."/>
            <person name="Babiker R."/>
            <person name="Drula E."/>
            <person name="Ayuso-Fernandez I."/>
            <person name="Pacheco R."/>
            <person name="Padilla G."/>
            <person name="Ferreira P."/>
            <person name="Barriuso J."/>
            <person name="Kellner H."/>
            <person name="Castanera R."/>
            <person name="Alfaro M."/>
            <person name="Ramirez L."/>
            <person name="Pisabarro A.G."/>
            <person name="Kuo A."/>
            <person name="Tritt A."/>
            <person name="Lipzen A."/>
            <person name="He G."/>
            <person name="Yan M."/>
            <person name="Ng V."/>
            <person name="Cullen D."/>
            <person name="Martin F."/>
            <person name="Rosso M.-N."/>
            <person name="Henrissat B."/>
            <person name="Hibbett D."/>
            <person name="Martinez A.T."/>
            <person name="Grigoriev I.V."/>
        </authorList>
    </citation>
    <scope>NUCLEOTIDE SEQUENCE</scope>
    <source>
        <strain evidence="3">CIRM-BRFM 674</strain>
    </source>
</reference>
<comment type="caution">
    <text evidence="3">The sequence shown here is derived from an EMBL/GenBank/DDBJ whole genome shotgun (WGS) entry which is preliminary data.</text>
</comment>
<name>A0A9P5Z8U9_9AGAR</name>